<organism evidence="5 6">
    <name type="scientific">Reticulomyxa filosa</name>
    <dbReference type="NCBI Taxonomy" id="46433"/>
    <lineage>
        <taxon>Eukaryota</taxon>
        <taxon>Sar</taxon>
        <taxon>Rhizaria</taxon>
        <taxon>Retaria</taxon>
        <taxon>Foraminifera</taxon>
        <taxon>Monothalamids</taxon>
        <taxon>Reticulomyxidae</taxon>
        <taxon>Reticulomyxa</taxon>
    </lineage>
</organism>
<dbReference type="AlphaFoldDB" id="X6MYJ2"/>
<dbReference type="InterPro" id="IPR001680">
    <property type="entry name" value="WD40_rpt"/>
</dbReference>
<feature type="repeat" description="WD" evidence="3">
    <location>
        <begin position="27"/>
        <end position="74"/>
    </location>
</feature>
<evidence type="ECO:0000313" key="6">
    <source>
        <dbReference type="Proteomes" id="UP000023152"/>
    </source>
</evidence>
<dbReference type="PROSITE" id="PS50082">
    <property type="entry name" value="WD_REPEATS_2"/>
    <property type="match status" value="1"/>
</dbReference>
<evidence type="ECO:0000256" key="3">
    <source>
        <dbReference type="PROSITE-ProRule" id="PRU00221"/>
    </source>
</evidence>
<dbReference type="InterPro" id="IPR036322">
    <property type="entry name" value="WD40_repeat_dom_sf"/>
</dbReference>
<keyword evidence="6" id="KW-1185">Reference proteome</keyword>
<evidence type="ECO:0000256" key="2">
    <source>
        <dbReference type="ARBA" id="ARBA00022737"/>
    </source>
</evidence>
<dbReference type="Proteomes" id="UP000023152">
    <property type="component" value="Unassembled WGS sequence"/>
</dbReference>
<evidence type="ECO:0000256" key="1">
    <source>
        <dbReference type="ARBA" id="ARBA00022574"/>
    </source>
</evidence>
<comment type="caution">
    <text evidence="5">The sequence shown here is derived from an EMBL/GenBank/DDBJ whole genome shotgun (WGS) entry which is preliminary data.</text>
</comment>
<dbReference type="GO" id="GO:1990234">
    <property type="term" value="C:transferase complex"/>
    <property type="evidence" value="ECO:0007669"/>
    <property type="project" value="UniProtKB-ARBA"/>
</dbReference>
<proteinExistence type="predicted"/>
<protein>
    <submittedName>
        <fullName evidence="5">F-box and wd40 domain protein</fullName>
    </submittedName>
</protein>
<keyword evidence="4" id="KW-0732">Signal</keyword>
<evidence type="ECO:0000313" key="5">
    <source>
        <dbReference type="EMBL" id="ETO18703.1"/>
    </source>
</evidence>
<reference evidence="5 6" key="1">
    <citation type="journal article" date="2013" name="Curr. Biol.">
        <title>The Genome of the Foraminiferan Reticulomyxa filosa.</title>
        <authorList>
            <person name="Glockner G."/>
            <person name="Hulsmann N."/>
            <person name="Schleicher M."/>
            <person name="Noegel A.A."/>
            <person name="Eichinger L."/>
            <person name="Gallinger C."/>
            <person name="Pawlowski J."/>
            <person name="Sierra R."/>
            <person name="Euteneuer U."/>
            <person name="Pillet L."/>
            <person name="Moustafa A."/>
            <person name="Platzer M."/>
            <person name="Groth M."/>
            <person name="Szafranski K."/>
            <person name="Schliwa M."/>
        </authorList>
    </citation>
    <scope>NUCLEOTIDE SEQUENCE [LARGE SCALE GENOMIC DNA]</scope>
</reference>
<dbReference type="PROSITE" id="PS00678">
    <property type="entry name" value="WD_REPEATS_1"/>
    <property type="match status" value="1"/>
</dbReference>
<dbReference type="InterPro" id="IPR019775">
    <property type="entry name" value="WD40_repeat_CS"/>
</dbReference>
<dbReference type="SMART" id="SM00320">
    <property type="entry name" value="WD40"/>
    <property type="match status" value="2"/>
</dbReference>
<dbReference type="PANTHER" id="PTHR22847">
    <property type="entry name" value="WD40 REPEAT PROTEIN"/>
    <property type="match status" value="1"/>
</dbReference>
<sequence>MLVLLLLFIHNTVRAWDLDTNKLIESSNKHEIAVNCAKFSSHYYCKYRSSVICSSSDDKTIRFWDFKHNQQFQVFNGHTNAVRDIEFLSFNGYRYLCFGSYDKTVRLLNVKISRSLHVFNGHEVIVCCVDISPLQSNNSNSNKCDIIVAIDCNGYTICA</sequence>
<dbReference type="Gene3D" id="2.130.10.10">
    <property type="entry name" value="YVTN repeat-like/Quinoprotein amine dehydrogenase"/>
    <property type="match status" value="1"/>
</dbReference>
<dbReference type="Pfam" id="PF00400">
    <property type="entry name" value="WD40"/>
    <property type="match status" value="2"/>
</dbReference>
<dbReference type="InterPro" id="IPR015943">
    <property type="entry name" value="WD40/YVTN_repeat-like_dom_sf"/>
</dbReference>
<feature type="signal peptide" evidence="4">
    <location>
        <begin position="1"/>
        <end position="15"/>
    </location>
</feature>
<accession>X6MYJ2</accession>
<dbReference type="SUPFAM" id="SSF50978">
    <property type="entry name" value="WD40 repeat-like"/>
    <property type="match status" value="1"/>
</dbReference>
<keyword evidence="1 3" id="KW-0853">WD repeat</keyword>
<gene>
    <name evidence="5" type="ORF">RFI_18552</name>
</gene>
<evidence type="ECO:0000256" key="4">
    <source>
        <dbReference type="SAM" id="SignalP"/>
    </source>
</evidence>
<feature type="chain" id="PRO_5013288781" evidence="4">
    <location>
        <begin position="16"/>
        <end position="159"/>
    </location>
</feature>
<dbReference type="PANTHER" id="PTHR22847:SF637">
    <property type="entry name" value="WD REPEAT DOMAIN 5B"/>
    <property type="match status" value="1"/>
</dbReference>
<keyword evidence="2" id="KW-0677">Repeat</keyword>
<name>X6MYJ2_RETFI</name>
<dbReference type="EMBL" id="ASPP01014533">
    <property type="protein sequence ID" value="ETO18703.1"/>
    <property type="molecule type" value="Genomic_DNA"/>
</dbReference>